<reference evidence="3" key="1">
    <citation type="submission" date="2017-01" db="EMBL/GenBank/DDBJ databases">
        <authorList>
            <person name="Wang Y."/>
            <person name="White M."/>
            <person name="Kvist S."/>
            <person name="Moncalvo J.-M."/>
        </authorList>
    </citation>
    <scope>NUCLEOTIDE SEQUENCE [LARGE SCALE GENOMIC DNA]</scope>
    <source>
        <strain evidence="3">ID-206-W2</strain>
    </source>
</reference>
<evidence type="ECO:0000313" key="2">
    <source>
        <dbReference type="EMBL" id="OMJ28212.1"/>
    </source>
</evidence>
<dbReference type="AlphaFoldDB" id="A0A1R1YMS1"/>
<organism evidence="2 3">
    <name type="scientific">Smittium culicis</name>
    <dbReference type="NCBI Taxonomy" id="133412"/>
    <lineage>
        <taxon>Eukaryota</taxon>
        <taxon>Fungi</taxon>
        <taxon>Fungi incertae sedis</taxon>
        <taxon>Zoopagomycota</taxon>
        <taxon>Kickxellomycotina</taxon>
        <taxon>Harpellomycetes</taxon>
        <taxon>Harpellales</taxon>
        <taxon>Legeriomycetaceae</taxon>
        <taxon>Smittium</taxon>
    </lineage>
</organism>
<sequence length="112" mass="12646">MFGARAYCAEPEDVRVRSRVYRSQGESEQDERVPRDQPDIYAAHPDFGEWEGQYQRFGGDCRVSRRSIRWRWRAAVPGGRAGAGQGAPDRVFGEQRDPAAAEQRRACGVPCC</sequence>
<gene>
    <name evidence="2" type="ORF">AYI69_g2323</name>
</gene>
<feature type="region of interest" description="Disordered" evidence="1">
    <location>
        <begin position="18"/>
        <end position="39"/>
    </location>
</feature>
<keyword evidence="3" id="KW-1185">Reference proteome</keyword>
<evidence type="ECO:0000256" key="1">
    <source>
        <dbReference type="SAM" id="MobiDB-lite"/>
    </source>
</evidence>
<proteinExistence type="predicted"/>
<evidence type="ECO:0000313" key="3">
    <source>
        <dbReference type="Proteomes" id="UP000187429"/>
    </source>
</evidence>
<dbReference type="EMBL" id="LSSM01000679">
    <property type="protein sequence ID" value="OMJ28212.1"/>
    <property type="molecule type" value="Genomic_DNA"/>
</dbReference>
<protein>
    <submittedName>
        <fullName evidence="2">Uncharacterized protein</fullName>
    </submittedName>
</protein>
<comment type="caution">
    <text evidence="2">The sequence shown here is derived from an EMBL/GenBank/DDBJ whole genome shotgun (WGS) entry which is preliminary data.</text>
</comment>
<accession>A0A1R1YMS1</accession>
<name>A0A1R1YMS1_9FUNG</name>
<dbReference type="Proteomes" id="UP000187429">
    <property type="component" value="Unassembled WGS sequence"/>
</dbReference>